<protein>
    <submittedName>
        <fullName evidence="2">Uncharacterized protein</fullName>
    </submittedName>
</protein>
<evidence type="ECO:0000256" key="1">
    <source>
        <dbReference type="SAM" id="MobiDB-lite"/>
    </source>
</evidence>
<gene>
    <name evidence="2" type="ORF">C8F04DRAFT_1117073</name>
</gene>
<dbReference type="AlphaFoldDB" id="A0AAD6SLQ0"/>
<evidence type="ECO:0000313" key="2">
    <source>
        <dbReference type="EMBL" id="KAJ7029246.1"/>
    </source>
</evidence>
<dbReference type="Proteomes" id="UP001218188">
    <property type="component" value="Unassembled WGS sequence"/>
</dbReference>
<dbReference type="EMBL" id="JARJCM010000103">
    <property type="protein sequence ID" value="KAJ7029246.1"/>
    <property type="molecule type" value="Genomic_DNA"/>
</dbReference>
<organism evidence="2 3">
    <name type="scientific">Mycena alexandri</name>
    <dbReference type="NCBI Taxonomy" id="1745969"/>
    <lineage>
        <taxon>Eukaryota</taxon>
        <taxon>Fungi</taxon>
        <taxon>Dikarya</taxon>
        <taxon>Basidiomycota</taxon>
        <taxon>Agaricomycotina</taxon>
        <taxon>Agaricomycetes</taxon>
        <taxon>Agaricomycetidae</taxon>
        <taxon>Agaricales</taxon>
        <taxon>Marasmiineae</taxon>
        <taxon>Mycenaceae</taxon>
        <taxon>Mycena</taxon>
    </lineage>
</organism>
<keyword evidence="3" id="KW-1185">Reference proteome</keyword>
<accession>A0AAD6SLQ0</accession>
<reference evidence="2" key="1">
    <citation type="submission" date="2023-03" db="EMBL/GenBank/DDBJ databases">
        <title>Massive genome expansion in bonnet fungi (Mycena s.s.) driven by repeated elements and novel gene families across ecological guilds.</title>
        <authorList>
            <consortium name="Lawrence Berkeley National Laboratory"/>
            <person name="Harder C.B."/>
            <person name="Miyauchi S."/>
            <person name="Viragh M."/>
            <person name="Kuo A."/>
            <person name="Thoen E."/>
            <person name="Andreopoulos B."/>
            <person name="Lu D."/>
            <person name="Skrede I."/>
            <person name="Drula E."/>
            <person name="Henrissat B."/>
            <person name="Morin E."/>
            <person name="Kohler A."/>
            <person name="Barry K."/>
            <person name="LaButti K."/>
            <person name="Morin E."/>
            <person name="Salamov A."/>
            <person name="Lipzen A."/>
            <person name="Mereny Z."/>
            <person name="Hegedus B."/>
            <person name="Baldrian P."/>
            <person name="Stursova M."/>
            <person name="Weitz H."/>
            <person name="Taylor A."/>
            <person name="Grigoriev I.V."/>
            <person name="Nagy L.G."/>
            <person name="Martin F."/>
            <person name="Kauserud H."/>
        </authorList>
    </citation>
    <scope>NUCLEOTIDE SEQUENCE</scope>
    <source>
        <strain evidence="2">CBHHK200</strain>
    </source>
</reference>
<name>A0AAD6SLQ0_9AGAR</name>
<sequence>MVQDLIRDSTIGQIVNYLSHGRFLPYPEQRPDYVVPKRFLLPSSQRTQVDEVASDAVTLCGDMTKDGSKISSPPDTEIKRESTISTLAADLESK</sequence>
<evidence type="ECO:0000313" key="3">
    <source>
        <dbReference type="Proteomes" id="UP001218188"/>
    </source>
</evidence>
<comment type="caution">
    <text evidence="2">The sequence shown here is derived from an EMBL/GenBank/DDBJ whole genome shotgun (WGS) entry which is preliminary data.</text>
</comment>
<proteinExistence type="predicted"/>
<feature type="region of interest" description="Disordered" evidence="1">
    <location>
        <begin position="64"/>
        <end position="94"/>
    </location>
</feature>